<dbReference type="GeneID" id="67017839"/>
<keyword evidence="12" id="KW-0511">Multifunctional enzyme</keyword>
<evidence type="ECO:0000256" key="2">
    <source>
        <dbReference type="ARBA" id="ARBA00022722"/>
    </source>
</evidence>
<keyword evidence="2" id="KW-0540">Nuclease</keyword>
<dbReference type="GO" id="GO:0003964">
    <property type="term" value="F:RNA-directed DNA polymerase activity"/>
    <property type="evidence" value="ECO:0007669"/>
    <property type="project" value="UniProtKB-KW"/>
</dbReference>
<dbReference type="Pfam" id="PF25597">
    <property type="entry name" value="SH3_retrovirus"/>
    <property type="match status" value="1"/>
</dbReference>
<organism evidence="15 16">
    <name type="scientific">Alternaria atra</name>
    <dbReference type="NCBI Taxonomy" id="119953"/>
    <lineage>
        <taxon>Eukaryota</taxon>
        <taxon>Fungi</taxon>
        <taxon>Dikarya</taxon>
        <taxon>Ascomycota</taxon>
        <taxon>Pezizomycotina</taxon>
        <taxon>Dothideomycetes</taxon>
        <taxon>Pleosporomycetidae</taxon>
        <taxon>Pleosporales</taxon>
        <taxon>Pleosporineae</taxon>
        <taxon>Pleosporaceae</taxon>
        <taxon>Alternaria</taxon>
        <taxon>Alternaria sect. Ulocladioides</taxon>
    </lineage>
</organism>
<evidence type="ECO:0000256" key="1">
    <source>
        <dbReference type="ARBA" id="ARBA00022695"/>
    </source>
</evidence>
<keyword evidence="1" id="KW-0548">Nucleotidyltransferase</keyword>
<dbReference type="SUPFAM" id="SSF56672">
    <property type="entry name" value="DNA/RNA polymerases"/>
    <property type="match status" value="1"/>
</dbReference>
<dbReference type="InterPro" id="IPR043502">
    <property type="entry name" value="DNA/RNA_pol_sf"/>
</dbReference>
<keyword evidence="5" id="KW-0378">Hydrolase</keyword>
<evidence type="ECO:0000313" key="16">
    <source>
        <dbReference type="Proteomes" id="UP000676310"/>
    </source>
</evidence>
<proteinExistence type="predicted"/>
<evidence type="ECO:0008006" key="17">
    <source>
        <dbReference type="Google" id="ProtNLM"/>
    </source>
</evidence>
<protein>
    <recommendedName>
        <fullName evidence="17">Reverse transcriptase Ty1/copia-type domain-containing protein</fullName>
    </recommendedName>
</protein>
<evidence type="ECO:0000256" key="6">
    <source>
        <dbReference type="ARBA" id="ARBA00022842"/>
    </source>
</evidence>
<evidence type="ECO:0000256" key="11">
    <source>
        <dbReference type="ARBA" id="ARBA00023172"/>
    </source>
</evidence>
<keyword evidence="9" id="KW-0808">Transferase</keyword>
<sequence length="444" mass="51207">MPNRLWAEALNAAVYLYNRTPHSSIGFKTPYEAKYGRKPDVSNIRIWGSLAYRKELKEFIGKLDPRVQQYYLVGYISKNLYRLIDLKANKVTTARDVQILEGVFNDQTPDEELQMDTDQDIDPNMDQNTDQIAVQAQKSNDQPNNSIRVTGRNPIVLIQKRAKSTEIALLTNQTETEQSAEDIILEEVMFTSKDITDPKNYDQVLRHENSQQYISAMQKELNQLQKNSTWTLVQRPSNKKVLKGRWVLNKKYQQNGDFIFKARWVAKGFQQEHGVNYYETFANTTRPDLIRLLLAVSAAQNWCIKSWDIKQAFPNALIDATIYIEQPEGFHDPQHPNHVCLLNKALYGLKQAGRQWQKLLSSLLSQLNFRPLSIDTATYINTEQKIIIATHVDDLLIFGEDEQNIDKLFNNLSTISNLEIKNMGDVSEFLGVQVNRSDRSIYIT</sequence>
<dbReference type="InterPro" id="IPR057670">
    <property type="entry name" value="SH3_retrovirus"/>
</dbReference>
<keyword evidence="7" id="KW-0229">DNA integration</keyword>
<evidence type="ECO:0000256" key="4">
    <source>
        <dbReference type="ARBA" id="ARBA00022759"/>
    </source>
</evidence>
<dbReference type="InterPro" id="IPR013103">
    <property type="entry name" value="RVT_2"/>
</dbReference>
<feature type="domain" description="Retroviral polymerase SH3-like" evidence="14">
    <location>
        <begin position="57"/>
        <end position="110"/>
    </location>
</feature>
<dbReference type="GO" id="GO:0003887">
    <property type="term" value="F:DNA-directed DNA polymerase activity"/>
    <property type="evidence" value="ECO:0007669"/>
    <property type="project" value="UniProtKB-KW"/>
</dbReference>
<feature type="domain" description="Reverse transcriptase Ty1/copia-type" evidence="13">
    <location>
        <begin position="227"/>
        <end position="439"/>
    </location>
</feature>
<evidence type="ECO:0000259" key="13">
    <source>
        <dbReference type="Pfam" id="PF07727"/>
    </source>
</evidence>
<accession>A0A8J2HRR8</accession>
<dbReference type="InterPro" id="IPR036397">
    <property type="entry name" value="RNaseH_sf"/>
</dbReference>
<dbReference type="GO" id="GO:0016787">
    <property type="term" value="F:hydrolase activity"/>
    <property type="evidence" value="ECO:0007669"/>
    <property type="project" value="UniProtKB-KW"/>
</dbReference>
<keyword evidence="6" id="KW-0460">Magnesium</keyword>
<evidence type="ECO:0000256" key="3">
    <source>
        <dbReference type="ARBA" id="ARBA00022723"/>
    </source>
</evidence>
<name>A0A8J2HRR8_9PLEO</name>
<keyword evidence="16" id="KW-1185">Reference proteome</keyword>
<keyword evidence="9" id="KW-0239">DNA-directed DNA polymerase</keyword>
<reference evidence="15" key="1">
    <citation type="submission" date="2021-05" db="EMBL/GenBank/DDBJ databases">
        <authorList>
            <person name="Stam R."/>
        </authorList>
    </citation>
    <scope>NUCLEOTIDE SEQUENCE</scope>
    <source>
        <strain evidence="15">CS162</strain>
    </source>
</reference>
<dbReference type="OrthoDB" id="3768101at2759"/>
<evidence type="ECO:0000256" key="8">
    <source>
        <dbReference type="ARBA" id="ARBA00022918"/>
    </source>
</evidence>
<keyword evidence="8" id="KW-0695">RNA-directed DNA polymerase</keyword>
<dbReference type="Gene3D" id="3.30.420.10">
    <property type="entry name" value="Ribonuclease H-like superfamily/Ribonuclease H"/>
    <property type="match status" value="1"/>
</dbReference>
<dbReference type="GO" id="GO:0046872">
    <property type="term" value="F:metal ion binding"/>
    <property type="evidence" value="ECO:0007669"/>
    <property type="project" value="UniProtKB-KW"/>
</dbReference>
<dbReference type="Proteomes" id="UP000676310">
    <property type="component" value="Unassembled WGS sequence"/>
</dbReference>
<evidence type="ECO:0000256" key="9">
    <source>
        <dbReference type="ARBA" id="ARBA00022932"/>
    </source>
</evidence>
<dbReference type="EMBL" id="CAJRGZ010000003">
    <property type="protein sequence ID" value="CAG5136912.1"/>
    <property type="molecule type" value="Genomic_DNA"/>
</dbReference>
<dbReference type="AlphaFoldDB" id="A0A8J2HRR8"/>
<keyword evidence="10" id="KW-0238">DNA-binding</keyword>
<dbReference type="Pfam" id="PF07727">
    <property type="entry name" value="RVT_2"/>
    <property type="match status" value="1"/>
</dbReference>
<gene>
    <name evidence="15" type="ORF">ALTATR162_LOCUS6</name>
</gene>
<keyword evidence="3" id="KW-0479">Metal-binding</keyword>
<dbReference type="InterPro" id="IPR039537">
    <property type="entry name" value="Retrotran_Ty1/copia-like"/>
</dbReference>
<dbReference type="GO" id="GO:0003677">
    <property type="term" value="F:DNA binding"/>
    <property type="evidence" value="ECO:0007669"/>
    <property type="project" value="UniProtKB-KW"/>
</dbReference>
<evidence type="ECO:0000313" key="15">
    <source>
        <dbReference type="EMBL" id="CAG5136912.1"/>
    </source>
</evidence>
<evidence type="ECO:0000259" key="14">
    <source>
        <dbReference type="Pfam" id="PF25597"/>
    </source>
</evidence>
<evidence type="ECO:0000256" key="12">
    <source>
        <dbReference type="ARBA" id="ARBA00023268"/>
    </source>
</evidence>
<dbReference type="SUPFAM" id="SSF53098">
    <property type="entry name" value="Ribonuclease H-like"/>
    <property type="match status" value="1"/>
</dbReference>
<keyword evidence="4" id="KW-0255">Endonuclease</keyword>
<comment type="caution">
    <text evidence="15">The sequence shown here is derived from an EMBL/GenBank/DDBJ whole genome shotgun (WGS) entry which is preliminary data.</text>
</comment>
<dbReference type="GO" id="GO:0015074">
    <property type="term" value="P:DNA integration"/>
    <property type="evidence" value="ECO:0007669"/>
    <property type="project" value="UniProtKB-KW"/>
</dbReference>
<evidence type="ECO:0000256" key="7">
    <source>
        <dbReference type="ARBA" id="ARBA00022908"/>
    </source>
</evidence>
<evidence type="ECO:0000256" key="5">
    <source>
        <dbReference type="ARBA" id="ARBA00022801"/>
    </source>
</evidence>
<evidence type="ECO:0000256" key="10">
    <source>
        <dbReference type="ARBA" id="ARBA00023125"/>
    </source>
</evidence>
<dbReference type="GO" id="GO:0006310">
    <property type="term" value="P:DNA recombination"/>
    <property type="evidence" value="ECO:0007669"/>
    <property type="project" value="UniProtKB-KW"/>
</dbReference>
<dbReference type="InterPro" id="IPR012337">
    <property type="entry name" value="RNaseH-like_sf"/>
</dbReference>
<dbReference type="GO" id="GO:0004519">
    <property type="term" value="F:endonuclease activity"/>
    <property type="evidence" value="ECO:0007669"/>
    <property type="project" value="UniProtKB-KW"/>
</dbReference>
<dbReference type="RefSeq" id="XP_043163534.1">
    <property type="nucleotide sequence ID" value="XM_043307599.1"/>
</dbReference>
<keyword evidence="11" id="KW-0233">DNA recombination</keyword>
<dbReference type="PANTHER" id="PTHR42648:SF11">
    <property type="entry name" value="TRANSPOSON TY4-P GAG-POL POLYPROTEIN"/>
    <property type="match status" value="1"/>
</dbReference>
<dbReference type="PANTHER" id="PTHR42648">
    <property type="entry name" value="TRANSPOSASE, PUTATIVE-RELATED"/>
    <property type="match status" value="1"/>
</dbReference>